<organism evidence="7 8">
    <name type="scientific">Saitozyma podzolica</name>
    <dbReference type="NCBI Taxonomy" id="1890683"/>
    <lineage>
        <taxon>Eukaryota</taxon>
        <taxon>Fungi</taxon>
        <taxon>Dikarya</taxon>
        <taxon>Basidiomycota</taxon>
        <taxon>Agaricomycotina</taxon>
        <taxon>Tremellomycetes</taxon>
        <taxon>Tremellales</taxon>
        <taxon>Trimorphomycetaceae</taxon>
        <taxon>Saitozyma</taxon>
    </lineage>
</organism>
<dbReference type="EMBL" id="RSCD01000021">
    <property type="protein sequence ID" value="RSH85171.1"/>
    <property type="molecule type" value="Genomic_DNA"/>
</dbReference>
<protein>
    <recommendedName>
        <fullName evidence="4">ATPase inhibitor, mitochondrial</fullName>
    </recommendedName>
</protein>
<comment type="similarity">
    <text evidence="2 4">Belongs to the ATPase inhibitor family.</text>
</comment>
<evidence type="ECO:0000256" key="5">
    <source>
        <dbReference type="SAM" id="Coils"/>
    </source>
</evidence>
<dbReference type="GO" id="GO:0005739">
    <property type="term" value="C:mitochondrion"/>
    <property type="evidence" value="ECO:0007669"/>
    <property type="project" value="UniProtKB-SubCell"/>
</dbReference>
<comment type="subcellular location">
    <subcellularLocation>
        <location evidence="1">Mitochondrion</location>
    </subcellularLocation>
</comment>
<dbReference type="Pfam" id="PF04568">
    <property type="entry name" value="IATP"/>
    <property type="match status" value="1"/>
</dbReference>
<accession>A0A427Y267</accession>
<dbReference type="OrthoDB" id="5532350at2759"/>
<evidence type="ECO:0000256" key="2">
    <source>
        <dbReference type="ARBA" id="ARBA00010901"/>
    </source>
</evidence>
<name>A0A427Y267_9TREE</name>
<feature type="region of interest" description="Disordered" evidence="6">
    <location>
        <begin position="26"/>
        <end position="54"/>
    </location>
</feature>
<comment type="function">
    <text evidence="4">Inhibits the enzyme activity of ATPase.</text>
</comment>
<proteinExistence type="inferred from homology"/>
<evidence type="ECO:0000256" key="3">
    <source>
        <dbReference type="ARBA" id="ARBA00023128"/>
    </source>
</evidence>
<comment type="caution">
    <text evidence="7">The sequence shown here is derived from an EMBL/GenBank/DDBJ whole genome shotgun (WGS) entry which is preliminary data.</text>
</comment>
<evidence type="ECO:0000256" key="4">
    <source>
        <dbReference type="RuleBase" id="RU368087"/>
    </source>
</evidence>
<evidence type="ECO:0000256" key="1">
    <source>
        <dbReference type="ARBA" id="ARBA00004173"/>
    </source>
</evidence>
<dbReference type="Gene3D" id="1.20.5.500">
    <property type="entry name" value="Single helix bin"/>
    <property type="match status" value="1"/>
</dbReference>
<evidence type="ECO:0000256" key="6">
    <source>
        <dbReference type="SAM" id="MobiDB-lite"/>
    </source>
</evidence>
<dbReference type="GO" id="GO:0042030">
    <property type="term" value="F:ATPase inhibitor activity"/>
    <property type="evidence" value="ECO:0007669"/>
    <property type="project" value="InterPro"/>
</dbReference>
<evidence type="ECO:0000313" key="8">
    <source>
        <dbReference type="Proteomes" id="UP000279259"/>
    </source>
</evidence>
<feature type="compositionally biased region" description="Polar residues" evidence="6">
    <location>
        <begin position="37"/>
        <end position="47"/>
    </location>
</feature>
<keyword evidence="5" id="KW-0175">Coiled coil</keyword>
<keyword evidence="3" id="KW-0496">Mitochondrion</keyword>
<keyword evidence="8" id="KW-1185">Reference proteome</keyword>
<dbReference type="STRING" id="1890683.A0A427Y267"/>
<dbReference type="AlphaFoldDB" id="A0A427Y267"/>
<evidence type="ECO:0000313" key="7">
    <source>
        <dbReference type="EMBL" id="RSH85171.1"/>
    </source>
</evidence>
<dbReference type="InterPro" id="IPR007648">
    <property type="entry name" value="ATPase_inhibitor_mt"/>
</dbReference>
<reference evidence="7 8" key="1">
    <citation type="submission" date="2018-11" db="EMBL/GenBank/DDBJ databases">
        <title>Genome sequence of Saitozyma podzolica DSM 27192.</title>
        <authorList>
            <person name="Aliyu H."/>
            <person name="Gorte O."/>
            <person name="Ochsenreither K."/>
        </authorList>
    </citation>
    <scope>NUCLEOTIDE SEQUENCE [LARGE SCALE GENOMIC DNA]</scope>
    <source>
        <strain evidence="7 8">DSM 27192</strain>
    </source>
</reference>
<gene>
    <name evidence="7" type="ORF">EHS25_004978</name>
</gene>
<feature type="coiled-coil region" evidence="5">
    <location>
        <begin position="57"/>
        <end position="84"/>
    </location>
</feature>
<sequence length="89" mass="10002">MLTARAARSVTSARVALRAPVMFTRNYSPPDVKQEGATASSKGFSQREQAEEGQYIKKREVEKLKEAKARLEQAQAEVEAQQKKVDQHK</sequence>
<dbReference type="Proteomes" id="UP000279259">
    <property type="component" value="Unassembled WGS sequence"/>
</dbReference>